<accession>A0AA86GML7</accession>
<dbReference type="PANTHER" id="PTHR47572:SF5">
    <property type="entry name" value="BLR2277 PROTEIN"/>
    <property type="match status" value="1"/>
</dbReference>
<dbReference type="Pfam" id="PF08450">
    <property type="entry name" value="SGL"/>
    <property type="match status" value="1"/>
</dbReference>
<keyword evidence="3" id="KW-1185">Reference proteome</keyword>
<dbReference type="GO" id="GO:0004341">
    <property type="term" value="F:gluconolactonase activity"/>
    <property type="evidence" value="ECO:0007669"/>
    <property type="project" value="UniProtKB-EC"/>
</dbReference>
<dbReference type="EMBL" id="CP012199">
    <property type="protein sequence ID" value="AMG75854.1"/>
    <property type="molecule type" value="Genomic_DNA"/>
</dbReference>
<dbReference type="PANTHER" id="PTHR47572">
    <property type="entry name" value="LIPOPROTEIN-RELATED"/>
    <property type="match status" value="1"/>
</dbReference>
<evidence type="ECO:0000313" key="3">
    <source>
        <dbReference type="Proteomes" id="UP000058599"/>
    </source>
</evidence>
<sequence length="304" mass="31971">MEAALVAEGLGFPEGPVILPDGSLAVVEIRHGQVTRIAPDGTKQVIAKVGGGPNGAALAPDGALILCNNGGYQWAESDGWAVPVGAAADYAGGSIQRLRIADGRVETLLKAVDGRPLSAPNDIVFDRDGGFYFTDTGKHHRHHSDHGRICYVDGAGARTVAEPLDQPNGIALSPAGDRLYATETATARAWWWEVERPGVLCGGRTFMGAGGGNFLWAEPGYAYYDSMAVEANGNLCIGTLLQAGIAIVGPDGERIGFVDLSDLDPAITNIAFGGSDMRHAYVTASATGRVYRLTWPRPGLRLNF</sequence>
<dbReference type="EC" id="3.1.1.17" evidence="2"/>
<reference evidence="2 3" key="1">
    <citation type="journal article" date="2016" name="BMC Genomics">
        <title>Genomic analysis of the nitrate-respiring Sphingopyxis granuli (formerly Sphingomonas macrogoltabida) strain TFA.</title>
        <authorList>
            <person name="Garcia-Romero I."/>
            <person name="Perez-Pulido A.J."/>
            <person name="Gonzalez-Flores Y.E."/>
            <person name="Reyes-Ramirez F."/>
            <person name="Santero E."/>
            <person name="Floriano B."/>
        </authorList>
    </citation>
    <scope>NUCLEOTIDE SEQUENCE [LARGE SCALE GENOMIC DNA]</scope>
    <source>
        <strain evidence="2 3">TFA</strain>
    </source>
</reference>
<keyword evidence="2" id="KW-0378">Hydrolase</keyword>
<dbReference type="InterPro" id="IPR051262">
    <property type="entry name" value="SMP-30/CGR1_Lactonase"/>
</dbReference>
<organism evidence="2 3">
    <name type="scientific">Sphingopyxis granuli</name>
    <dbReference type="NCBI Taxonomy" id="267128"/>
    <lineage>
        <taxon>Bacteria</taxon>
        <taxon>Pseudomonadati</taxon>
        <taxon>Pseudomonadota</taxon>
        <taxon>Alphaproteobacteria</taxon>
        <taxon>Sphingomonadales</taxon>
        <taxon>Sphingomonadaceae</taxon>
        <taxon>Sphingopyxis</taxon>
    </lineage>
</organism>
<proteinExistence type="predicted"/>
<protein>
    <submittedName>
        <fullName evidence="2">Gluconolactonase</fullName>
        <ecNumber evidence="2">3.1.1.17</ecNumber>
    </submittedName>
</protein>
<dbReference type="InterPro" id="IPR011042">
    <property type="entry name" value="6-blade_b-propeller_TolB-like"/>
</dbReference>
<dbReference type="InterPro" id="IPR013658">
    <property type="entry name" value="SGL"/>
</dbReference>
<name>A0AA86GML7_9SPHN</name>
<dbReference type="AlphaFoldDB" id="A0AA86GML7"/>
<gene>
    <name evidence="2" type="primary">gnl2</name>
    <name evidence="2" type="ORF">SGRAN_3512</name>
</gene>
<dbReference type="Proteomes" id="UP000058599">
    <property type="component" value="Chromosome"/>
</dbReference>
<dbReference type="RefSeq" id="WP_067185831.1">
    <property type="nucleotide sequence ID" value="NZ_CP012199.1"/>
</dbReference>
<dbReference type="Gene3D" id="2.120.10.30">
    <property type="entry name" value="TolB, C-terminal domain"/>
    <property type="match status" value="1"/>
</dbReference>
<feature type="domain" description="SMP-30/Gluconolactonase/LRE-like region" evidence="1">
    <location>
        <begin position="12"/>
        <end position="285"/>
    </location>
</feature>
<evidence type="ECO:0000313" key="2">
    <source>
        <dbReference type="EMBL" id="AMG75854.1"/>
    </source>
</evidence>
<dbReference type="SUPFAM" id="SSF63829">
    <property type="entry name" value="Calcium-dependent phosphotriesterase"/>
    <property type="match status" value="1"/>
</dbReference>
<dbReference type="KEGG" id="sgi:SGRAN_3512"/>
<evidence type="ECO:0000259" key="1">
    <source>
        <dbReference type="Pfam" id="PF08450"/>
    </source>
</evidence>